<evidence type="ECO:0000313" key="1">
    <source>
        <dbReference type="EMBL" id="PBK91166.1"/>
    </source>
</evidence>
<dbReference type="AlphaFoldDB" id="A0A2H3DUP4"/>
<dbReference type="InParanoid" id="A0A2H3DUP4"/>
<keyword evidence="2" id="KW-1185">Reference proteome</keyword>
<dbReference type="EMBL" id="KZ293662">
    <property type="protein sequence ID" value="PBK91166.1"/>
    <property type="molecule type" value="Genomic_DNA"/>
</dbReference>
<dbReference type="Proteomes" id="UP000217790">
    <property type="component" value="Unassembled WGS sequence"/>
</dbReference>
<sequence>MNDDLSLGPRDLDIVFADDATGRSKFGWRESPDANLPVSTVTFASTECHMVVVDVPRIAPLLVWIAIRRGKDNQDGFITFQQLGHNNGTTQQIAPALAPTPFGWLPIPRPSHIRHRHRHHSPWASLSHSISVALSLVPALIQNHKSIVKADLTCVSFSKFRSPAQTFPMYTVASVPSLDNQIDGRKSGTPTRFRTESRMSMRYHEQHLIPGGTRPRYTPLPEDATG</sequence>
<accession>A0A2H3DUP4</accession>
<name>A0A2H3DUP4_ARMGA</name>
<reference evidence="2" key="1">
    <citation type="journal article" date="2017" name="Nat. Ecol. Evol.">
        <title>Genome expansion and lineage-specific genetic innovations in the forest pathogenic fungi Armillaria.</title>
        <authorList>
            <person name="Sipos G."/>
            <person name="Prasanna A.N."/>
            <person name="Walter M.C."/>
            <person name="O'Connor E."/>
            <person name="Balint B."/>
            <person name="Krizsan K."/>
            <person name="Kiss B."/>
            <person name="Hess J."/>
            <person name="Varga T."/>
            <person name="Slot J."/>
            <person name="Riley R."/>
            <person name="Boka B."/>
            <person name="Rigling D."/>
            <person name="Barry K."/>
            <person name="Lee J."/>
            <person name="Mihaltcheva S."/>
            <person name="LaButti K."/>
            <person name="Lipzen A."/>
            <person name="Waldron R."/>
            <person name="Moloney N.M."/>
            <person name="Sperisen C."/>
            <person name="Kredics L."/>
            <person name="Vagvoelgyi C."/>
            <person name="Patrignani A."/>
            <person name="Fitzpatrick D."/>
            <person name="Nagy I."/>
            <person name="Doyle S."/>
            <person name="Anderson J.B."/>
            <person name="Grigoriev I.V."/>
            <person name="Gueldener U."/>
            <person name="Muensterkoetter M."/>
            <person name="Nagy L.G."/>
        </authorList>
    </citation>
    <scope>NUCLEOTIDE SEQUENCE [LARGE SCALE GENOMIC DNA]</scope>
    <source>
        <strain evidence="2">Ar21-2</strain>
    </source>
</reference>
<organism evidence="1 2">
    <name type="scientific">Armillaria gallica</name>
    <name type="common">Bulbous honey fungus</name>
    <name type="synonym">Armillaria bulbosa</name>
    <dbReference type="NCBI Taxonomy" id="47427"/>
    <lineage>
        <taxon>Eukaryota</taxon>
        <taxon>Fungi</taxon>
        <taxon>Dikarya</taxon>
        <taxon>Basidiomycota</taxon>
        <taxon>Agaricomycotina</taxon>
        <taxon>Agaricomycetes</taxon>
        <taxon>Agaricomycetidae</taxon>
        <taxon>Agaricales</taxon>
        <taxon>Marasmiineae</taxon>
        <taxon>Physalacriaceae</taxon>
        <taxon>Armillaria</taxon>
    </lineage>
</organism>
<proteinExistence type="predicted"/>
<protein>
    <submittedName>
        <fullName evidence="1">Uncharacterized protein</fullName>
    </submittedName>
</protein>
<gene>
    <name evidence="1" type="ORF">ARMGADRAFT_1081932</name>
</gene>
<evidence type="ECO:0000313" key="2">
    <source>
        <dbReference type="Proteomes" id="UP000217790"/>
    </source>
</evidence>